<sequence>GGCSNSCAFIWVMAPQEVRSYPLSWLCWEKVNPLYFEKFQKSMYRSLMLKSMAVGPNPLLHVPPDVSFCITQRCPKCILGASCGPQKDFVQPPSTGNSCDGQFCFIF</sequence>
<gene>
    <name evidence="1" type="ORF">GOODEAATRI_013846</name>
</gene>
<dbReference type="EMBL" id="JAHRIO010080911">
    <property type="protein sequence ID" value="MEQ2185017.1"/>
    <property type="molecule type" value="Genomic_DNA"/>
</dbReference>
<accession>A0ABV0PP28</accession>
<proteinExistence type="predicted"/>
<feature type="non-terminal residue" evidence="1">
    <location>
        <position position="1"/>
    </location>
</feature>
<protein>
    <submittedName>
        <fullName evidence="1">Uncharacterized protein</fullName>
    </submittedName>
</protein>
<keyword evidence="2" id="KW-1185">Reference proteome</keyword>
<dbReference type="Proteomes" id="UP001476798">
    <property type="component" value="Unassembled WGS sequence"/>
</dbReference>
<evidence type="ECO:0000313" key="2">
    <source>
        <dbReference type="Proteomes" id="UP001476798"/>
    </source>
</evidence>
<organism evidence="1 2">
    <name type="scientific">Goodea atripinnis</name>
    <dbReference type="NCBI Taxonomy" id="208336"/>
    <lineage>
        <taxon>Eukaryota</taxon>
        <taxon>Metazoa</taxon>
        <taxon>Chordata</taxon>
        <taxon>Craniata</taxon>
        <taxon>Vertebrata</taxon>
        <taxon>Euteleostomi</taxon>
        <taxon>Actinopterygii</taxon>
        <taxon>Neopterygii</taxon>
        <taxon>Teleostei</taxon>
        <taxon>Neoteleostei</taxon>
        <taxon>Acanthomorphata</taxon>
        <taxon>Ovalentaria</taxon>
        <taxon>Atherinomorphae</taxon>
        <taxon>Cyprinodontiformes</taxon>
        <taxon>Goodeidae</taxon>
        <taxon>Goodea</taxon>
    </lineage>
</organism>
<comment type="caution">
    <text evidence="1">The sequence shown here is derived from an EMBL/GenBank/DDBJ whole genome shotgun (WGS) entry which is preliminary data.</text>
</comment>
<name>A0ABV0PP28_9TELE</name>
<reference evidence="1 2" key="1">
    <citation type="submission" date="2021-06" db="EMBL/GenBank/DDBJ databases">
        <authorList>
            <person name="Palmer J.M."/>
        </authorList>
    </citation>
    <scope>NUCLEOTIDE SEQUENCE [LARGE SCALE GENOMIC DNA]</scope>
    <source>
        <strain evidence="1 2">GA_2019</strain>
        <tissue evidence="1">Muscle</tissue>
    </source>
</reference>
<evidence type="ECO:0000313" key="1">
    <source>
        <dbReference type="EMBL" id="MEQ2185017.1"/>
    </source>
</evidence>